<accession>A0A1R2AL82</accession>
<keyword evidence="2" id="KW-1185">Reference proteome</keyword>
<protein>
    <submittedName>
        <fullName evidence="1">Uncharacterized protein</fullName>
    </submittedName>
</protein>
<evidence type="ECO:0000313" key="2">
    <source>
        <dbReference type="Proteomes" id="UP000187209"/>
    </source>
</evidence>
<reference evidence="1 2" key="1">
    <citation type="submission" date="2016-11" db="EMBL/GenBank/DDBJ databases">
        <title>The macronuclear genome of Stentor coeruleus: a giant cell with tiny introns.</title>
        <authorList>
            <person name="Slabodnick M."/>
            <person name="Ruby J.G."/>
            <person name="Reiff S.B."/>
            <person name="Swart E.C."/>
            <person name="Gosai S."/>
            <person name="Prabakaran S."/>
            <person name="Witkowska E."/>
            <person name="Larue G.E."/>
            <person name="Fisher S."/>
            <person name="Freeman R.M."/>
            <person name="Gunawardena J."/>
            <person name="Chu W."/>
            <person name="Stover N.A."/>
            <person name="Gregory B.D."/>
            <person name="Nowacki M."/>
            <person name="Derisi J."/>
            <person name="Roy S.W."/>
            <person name="Marshall W.F."/>
            <person name="Sood P."/>
        </authorList>
    </citation>
    <scope>NUCLEOTIDE SEQUENCE [LARGE SCALE GENOMIC DNA]</scope>
    <source>
        <strain evidence="1">WM001</strain>
    </source>
</reference>
<proteinExistence type="predicted"/>
<comment type="caution">
    <text evidence="1">The sequence shown here is derived from an EMBL/GenBank/DDBJ whole genome shotgun (WGS) entry which is preliminary data.</text>
</comment>
<sequence length="148" mass="17677">MAKACINSVALYRTEVSLEHLEYSKIIEDLKKIQRRYMRNLVGASQNIANEALLTELDLPSIKEEMAIRILKFRARLECDENSFIGKLFNLCKQLRLKWEIKYYNIPYRRFSELEKYDLINKDIEIIKNSENVYYYPNPITTMKNIQN</sequence>
<organism evidence="1 2">
    <name type="scientific">Stentor coeruleus</name>
    <dbReference type="NCBI Taxonomy" id="5963"/>
    <lineage>
        <taxon>Eukaryota</taxon>
        <taxon>Sar</taxon>
        <taxon>Alveolata</taxon>
        <taxon>Ciliophora</taxon>
        <taxon>Postciliodesmatophora</taxon>
        <taxon>Heterotrichea</taxon>
        <taxon>Heterotrichida</taxon>
        <taxon>Stentoridae</taxon>
        <taxon>Stentor</taxon>
    </lineage>
</organism>
<dbReference type="AlphaFoldDB" id="A0A1R2AL82"/>
<evidence type="ECO:0000313" key="1">
    <source>
        <dbReference type="EMBL" id="OMJ65254.1"/>
    </source>
</evidence>
<name>A0A1R2AL82_9CILI</name>
<gene>
    <name evidence="1" type="ORF">SteCoe_38689</name>
</gene>
<dbReference type="Proteomes" id="UP000187209">
    <property type="component" value="Unassembled WGS sequence"/>
</dbReference>
<dbReference type="OrthoDB" id="6623548at2759"/>
<dbReference type="EMBL" id="MPUH01002293">
    <property type="protein sequence ID" value="OMJ65254.1"/>
    <property type="molecule type" value="Genomic_DNA"/>
</dbReference>